<dbReference type="EMBL" id="CP001366">
    <property type="protein sequence ID" value="ACM58568.1"/>
    <property type="molecule type" value="Genomic_DNA"/>
</dbReference>
<dbReference type="eggNOG" id="ENOG502N5SH">
    <property type="taxonomic scope" value="Archaea"/>
</dbReference>
<dbReference type="AlphaFoldDB" id="B9LV55"/>
<organism evidence="1 2">
    <name type="scientific">Halorubrum lacusprofundi (strain ATCC 49239 / DSM 5036 / JCM 8891 / ACAM 34)</name>
    <dbReference type="NCBI Taxonomy" id="416348"/>
    <lineage>
        <taxon>Archaea</taxon>
        <taxon>Methanobacteriati</taxon>
        <taxon>Methanobacteriota</taxon>
        <taxon>Stenosarchaea group</taxon>
        <taxon>Halobacteria</taxon>
        <taxon>Halobacteriales</taxon>
        <taxon>Haloferacaceae</taxon>
        <taxon>Halorubrum</taxon>
    </lineage>
</organism>
<sequence>MDEESSKAVDFLPATPLKISYLRGFQKKSSIEEIWIPRFTTRDDIDANENEVWDLAFGVVPTSGIETFLLKWQGQLAVFELGPKGWQVKESFEKADIHPQVFAEVIKPYVGIERVIREKQFMERE</sequence>
<keyword evidence="2" id="KW-1185">Reference proteome</keyword>
<dbReference type="RefSeq" id="WP_015911529.1">
    <property type="nucleotide sequence ID" value="NC_012028.1"/>
</dbReference>
<protein>
    <submittedName>
        <fullName evidence="1">Uncharacterized protein</fullName>
    </submittedName>
</protein>
<accession>B9LV55</accession>
<reference evidence="1 2" key="1">
    <citation type="journal article" date="2016" name="Stand. Genomic Sci.">
        <title>Complete genome sequence of the Antarctic Halorubrum lacusprofundi type strain ACAM 34.</title>
        <authorList>
            <person name="Anderson I.J."/>
            <person name="DasSarma P."/>
            <person name="Lucas S."/>
            <person name="Copeland A."/>
            <person name="Lapidus A."/>
            <person name="Del Rio T.G."/>
            <person name="Tice H."/>
            <person name="Dalin E."/>
            <person name="Bruce D.C."/>
            <person name="Goodwin L."/>
            <person name="Pitluck S."/>
            <person name="Sims D."/>
            <person name="Brettin T.S."/>
            <person name="Detter J.C."/>
            <person name="Han C.S."/>
            <person name="Larimer F."/>
            <person name="Hauser L."/>
            <person name="Land M."/>
            <person name="Ivanova N."/>
            <person name="Richardson P."/>
            <person name="Cavicchioli R."/>
            <person name="DasSarma S."/>
            <person name="Woese C.R."/>
            <person name="Kyrpides N.C."/>
        </authorList>
    </citation>
    <scope>NUCLEOTIDE SEQUENCE [LARGE SCALE GENOMIC DNA]</scope>
    <source>
        <strain evidence="2">ATCC 49239 / DSM 5036 / JCM 8891 / ACAM 34</strain>
    </source>
</reference>
<evidence type="ECO:0000313" key="1">
    <source>
        <dbReference type="EMBL" id="ACM58568.1"/>
    </source>
</evidence>
<proteinExistence type="predicted"/>
<dbReference type="GeneID" id="7398999"/>
<dbReference type="KEGG" id="hla:Hlac_3023"/>
<dbReference type="HOGENOM" id="CLU_1987548_0_0_2"/>
<evidence type="ECO:0000313" key="2">
    <source>
        <dbReference type="Proteomes" id="UP000000740"/>
    </source>
</evidence>
<dbReference type="Proteomes" id="UP000000740">
    <property type="component" value="Chromosome 2"/>
</dbReference>
<name>B9LV55_HALLT</name>
<gene>
    <name evidence="1" type="ordered locus">Hlac_3023</name>
</gene>